<organism evidence="1 2">
    <name type="scientific">Vicia faba</name>
    <name type="common">Broad bean</name>
    <name type="synonym">Faba vulgaris</name>
    <dbReference type="NCBI Taxonomy" id="3906"/>
    <lineage>
        <taxon>Eukaryota</taxon>
        <taxon>Viridiplantae</taxon>
        <taxon>Streptophyta</taxon>
        <taxon>Embryophyta</taxon>
        <taxon>Tracheophyta</taxon>
        <taxon>Spermatophyta</taxon>
        <taxon>Magnoliopsida</taxon>
        <taxon>eudicotyledons</taxon>
        <taxon>Gunneridae</taxon>
        <taxon>Pentapetalae</taxon>
        <taxon>rosids</taxon>
        <taxon>fabids</taxon>
        <taxon>Fabales</taxon>
        <taxon>Fabaceae</taxon>
        <taxon>Papilionoideae</taxon>
        <taxon>50 kb inversion clade</taxon>
        <taxon>NPAAA clade</taxon>
        <taxon>Hologalegina</taxon>
        <taxon>IRL clade</taxon>
        <taxon>Fabeae</taxon>
        <taxon>Vicia</taxon>
    </lineage>
</organism>
<accession>A0AAV0YR04</accession>
<sequence length="126" mass="14375">MILRYAKVKEHGKFPVVVKNTYNVTKLQINKDITDINEFVKSIGKSLTTTSCNNRGWSQKSSSSHMSIREKFLDKYIQIKLNEISQLAEATFCVIVATTDKLLASEHETSIFLSGWTPYRSKNLEV</sequence>
<gene>
    <name evidence="1" type="ORF">VFH_I319920</name>
</gene>
<dbReference type="EMBL" id="OX451736">
    <property type="protein sequence ID" value="CAI8587854.1"/>
    <property type="molecule type" value="Genomic_DNA"/>
</dbReference>
<dbReference type="AlphaFoldDB" id="A0AAV0YR04"/>
<evidence type="ECO:0000313" key="1">
    <source>
        <dbReference type="EMBL" id="CAI8587854.1"/>
    </source>
</evidence>
<protein>
    <submittedName>
        <fullName evidence="1">Uncharacterized protein</fullName>
    </submittedName>
</protein>
<keyword evidence="2" id="KW-1185">Reference proteome</keyword>
<name>A0AAV0YR04_VICFA</name>
<proteinExistence type="predicted"/>
<reference evidence="1 2" key="1">
    <citation type="submission" date="2023-01" db="EMBL/GenBank/DDBJ databases">
        <authorList>
            <person name="Kreplak J."/>
        </authorList>
    </citation>
    <scope>NUCLEOTIDE SEQUENCE [LARGE SCALE GENOMIC DNA]</scope>
</reference>
<dbReference type="Proteomes" id="UP001157006">
    <property type="component" value="Chromosome 1L"/>
</dbReference>
<evidence type="ECO:0000313" key="2">
    <source>
        <dbReference type="Proteomes" id="UP001157006"/>
    </source>
</evidence>